<evidence type="ECO:0000313" key="3">
    <source>
        <dbReference type="Proteomes" id="UP000631114"/>
    </source>
</evidence>
<dbReference type="AlphaFoldDB" id="A0A835IKE7"/>
<dbReference type="Proteomes" id="UP000631114">
    <property type="component" value="Unassembled WGS sequence"/>
</dbReference>
<sequence>MTADRLDISSSNLLPHLSGKVTAIARTHPKLRRVVSEELKGAIPAVTYYAEIGKAWKRGYLLYGPPGTGKSTMIAAIANFLEYDIYDIEEEEKETKDTKAKEESGYGSSKVTLSGLMNFIDGLWSACAEERACGNSQTTRN</sequence>
<evidence type="ECO:0000313" key="2">
    <source>
        <dbReference type="EMBL" id="KAF9618809.1"/>
    </source>
</evidence>
<reference evidence="2 3" key="1">
    <citation type="submission" date="2020-10" db="EMBL/GenBank/DDBJ databases">
        <title>The Coptis chinensis genome and diversification of protoberbering-type alkaloids.</title>
        <authorList>
            <person name="Wang B."/>
            <person name="Shu S."/>
            <person name="Song C."/>
            <person name="Liu Y."/>
        </authorList>
    </citation>
    <scope>NUCLEOTIDE SEQUENCE [LARGE SCALE GENOMIC DNA]</scope>
    <source>
        <strain evidence="2">HL-2020</strain>
        <tissue evidence="2">Leaf</tissue>
    </source>
</reference>
<dbReference type="InterPro" id="IPR050747">
    <property type="entry name" value="Mitochondrial_chaperone_BCS1"/>
</dbReference>
<accession>A0A835IKE7</accession>
<dbReference type="InterPro" id="IPR003959">
    <property type="entry name" value="ATPase_AAA_core"/>
</dbReference>
<protein>
    <recommendedName>
        <fullName evidence="1">ATPase AAA-type core domain-containing protein</fullName>
    </recommendedName>
</protein>
<dbReference type="SUPFAM" id="SSF52540">
    <property type="entry name" value="P-loop containing nucleoside triphosphate hydrolases"/>
    <property type="match status" value="1"/>
</dbReference>
<dbReference type="InterPro" id="IPR027417">
    <property type="entry name" value="P-loop_NTPase"/>
</dbReference>
<keyword evidence="3" id="KW-1185">Reference proteome</keyword>
<dbReference type="OrthoDB" id="10251412at2759"/>
<feature type="domain" description="ATPase AAA-type core" evidence="1">
    <location>
        <begin position="60"/>
        <end position="94"/>
    </location>
</feature>
<evidence type="ECO:0000259" key="1">
    <source>
        <dbReference type="Pfam" id="PF00004"/>
    </source>
</evidence>
<name>A0A835IKE7_9MAGN</name>
<proteinExistence type="predicted"/>
<dbReference type="Pfam" id="PF00004">
    <property type="entry name" value="AAA"/>
    <property type="match status" value="1"/>
</dbReference>
<dbReference type="EMBL" id="JADFTS010000002">
    <property type="protein sequence ID" value="KAF9618809.1"/>
    <property type="molecule type" value="Genomic_DNA"/>
</dbReference>
<dbReference type="PANTHER" id="PTHR23070">
    <property type="entry name" value="BCS1 AAA-TYPE ATPASE"/>
    <property type="match status" value="1"/>
</dbReference>
<dbReference type="Gene3D" id="3.40.50.300">
    <property type="entry name" value="P-loop containing nucleotide triphosphate hydrolases"/>
    <property type="match status" value="1"/>
</dbReference>
<dbReference type="GO" id="GO:0005524">
    <property type="term" value="F:ATP binding"/>
    <property type="evidence" value="ECO:0007669"/>
    <property type="project" value="InterPro"/>
</dbReference>
<comment type="caution">
    <text evidence="2">The sequence shown here is derived from an EMBL/GenBank/DDBJ whole genome shotgun (WGS) entry which is preliminary data.</text>
</comment>
<dbReference type="GO" id="GO:0016887">
    <property type="term" value="F:ATP hydrolysis activity"/>
    <property type="evidence" value="ECO:0007669"/>
    <property type="project" value="InterPro"/>
</dbReference>
<gene>
    <name evidence="2" type="ORF">IFM89_002677</name>
</gene>
<organism evidence="2 3">
    <name type="scientific">Coptis chinensis</name>
    <dbReference type="NCBI Taxonomy" id="261450"/>
    <lineage>
        <taxon>Eukaryota</taxon>
        <taxon>Viridiplantae</taxon>
        <taxon>Streptophyta</taxon>
        <taxon>Embryophyta</taxon>
        <taxon>Tracheophyta</taxon>
        <taxon>Spermatophyta</taxon>
        <taxon>Magnoliopsida</taxon>
        <taxon>Ranunculales</taxon>
        <taxon>Ranunculaceae</taxon>
        <taxon>Coptidoideae</taxon>
        <taxon>Coptis</taxon>
    </lineage>
</organism>